<feature type="transmembrane region" description="Helical" evidence="6">
    <location>
        <begin position="43"/>
        <end position="65"/>
    </location>
</feature>
<keyword evidence="3 6" id="KW-1133">Transmembrane helix</keyword>
<proteinExistence type="predicted"/>
<dbReference type="OrthoDB" id="292213at2759"/>
<feature type="compositionally biased region" description="Basic and acidic residues" evidence="5">
    <location>
        <begin position="127"/>
        <end position="141"/>
    </location>
</feature>
<dbReference type="InterPro" id="IPR006603">
    <property type="entry name" value="PQ-loop_rpt"/>
</dbReference>
<dbReference type="GO" id="GO:0005768">
    <property type="term" value="C:endosome"/>
    <property type="evidence" value="ECO:0007669"/>
    <property type="project" value="TreeGrafter"/>
</dbReference>
<dbReference type="GO" id="GO:0005802">
    <property type="term" value="C:trans-Golgi network"/>
    <property type="evidence" value="ECO:0007669"/>
    <property type="project" value="TreeGrafter"/>
</dbReference>
<sequence>MTPLKALSRSVLRFVAIFRFRFFIPLDTLHQKYLITIKFQSTIYIEILGFAALLTEAVLGLPQLFRNCKRRSTKGMSLKMVLAWFVGDCAKFLYFVALEQPAQFWCCAILQICNSNNGSNKRRKKEDKKEVGSKKEKVMEQ</sequence>
<dbReference type="FunFam" id="1.20.1280.290:FF:000005">
    <property type="entry name" value="PQ-loop repeat-containing protein 1"/>
    <property type="match status" value="1"/>
</dbReference>
<dbReference type="GO" id="GO:0045332">
    <property type="term" value="P:phospholipid translocation"/>
    <property type="evidence" value="ECO:0007669"/>
    <property type="project" value="TreeGrafter"/>
</dbReference>
<evidence type="ECO:0000256" key="3">
    <source>
        <dbReference type="ARBA" id="ARBA00022989"/>
    </source>
</evidence>
<dbReference type="WBParaSite" id="EVEC_0000599901-mRNA-1">
    <property type="protein sequence ID" value="EVEC_0000599901-mRNA-1"/>
    <property type="gene ID" value="EVEC_0000599901"/>
</dbReference>
<protein>
    <submittedName>
        <fullName evidence="9">G_PROTEIN_RECEP_F1_2 domain-containing protein</fullName>
    </submittedName>
</protein>
<dbReference type="AlphaFoldDB" id="A0A0N4V6V0"/>
<comment type="subcellular location">
    <subcellularLocation>
        <location evidence="1">Membrane</location>
        <topology evidence="1">Multi-pass membrane protein</topology>
    </subcellularLocation>
</comment>
<gene>
    <name evidence="7" type="ORF">EVEC_LOCUS5610</name>
</gene>
<evidence type="ECO:0000256" key="2">
    <source>
        <dbReference type="ARBA" id="ARBA00022692"/>
    </source>
</evidence>
<dbReference type="STRING" id="51028.A0A0N4V6V0"/>
<evidence type="ECO:0000313" key="8">
    <source>
        <dbReference type="Proteomes" id="UP000274131"/>
    </source>
</evidence>
<organism evidence="9">
    <name type="scientific">Enterobius vermicularis</name>
    <name type="common">Human pinworm</name>
    <dbReference type="NCBI Taxonomy" id="51028"/>
    <lineage>
        <taxon>Eukaryota</taxon>
        <taxon>Metazoa</taxon>
        <taxon>Ecdysozoa</taxon>
        <taxon>Nematoda</taxon>
        <taxon>Chromadorea</taxon>
        <taxon>Rhabditida</taxon>
        <taxon>Spirurina</taxon>
        <taxon>Oxyuridomorpha</taxon>
        <taxon>Oxyuroidea</taxon>
        <taxon>Oxyuridae</taxon>
        <taxon>Enterobius</taxon>
    </lineage>
</organism>
<accession>A0A0N4V6V0</accession>
<dbReference type="Proteomes" id="UP000274131">
    <property type="component" value="Unassembled WGS sequence"/>
</dbReference>
<dbReference type="Pfam" id="PF04193">
    <property type="entry name" value="PQ-loop"/>
    <property type="match status" value="1"/>
</dbReference>
<evidence type="ECO:0000313" key="7">
    <source>
        <dbReference type="EMBL" id="VDD90859.1"/>
    </source>
</evidence>
<keyword evidence="2 6" id="KW-0812">Transmembrane</keyword>
<keyword evidence="4 6" id="KW-0472">Membrane</keyword>
<dbReference type="PANTHER" id="PTHR14856:SF9">
    <property type="entry name" value="PQ-LOOP REPEAT-CONTAINING PROTEIN 1"/>
    <property type="match status" value="1"/>
</dbReference>
<dbReference type="EMBL" id="UXUI01008216">
    <property type="protein sequence ID" value="VDD90859.1"/>
    <property type="molecule type" value="Genomic_DNA"/>
</dbReference>
<evidence type="ECO:0000256" key="6">
    <source>
        <dbReference type="SAM" id="Phobius"/>
    </source>
</evidence>
<evidence type="ECO:0000313" key="9">
    <source>
        <dbReference type="WBParaSite" id="EVEC_0000599901-mRNA-1"/>
    </source>
</evidence>
<keyword evidence="8" id="KW-1185">Reference proteome</keyword>
<feature type="region of interest" description="Disordered" evidence="5">
    <location>
        <begin position="118"/>
        <end position="141"/>
    </location>
</feature>
<dbReference type="Gene3D" id="1.20.1280.290">
    <property type="match status" value="1"/>
</dbReference>
<dbReference type="PANTHER" id="PTHR14856">
    <property type="entry name" value="PQ-LOOP REPEAT-CONTAINING PROTEIN 1-LIKE PROTEIN"/>
    <property type="match status" value="1"/>
</dbReference>
<reference evidence="9" key="1">
    <citation type="submission" date="2017-02" db="UniProtKB">
        <authorList>
            <consortium name="WormBaseParasite"/>
        </authorList>
    </citation>
    <scope>IDENTIFICATION</scope>
</reference>
<dbReference type="GO" id="GO:0016020">
    <property type="term" value="C:membrane"/>
    <property type="evidence" value="ECO:0007669"/>
    <property type="project" value="UniProtKB-SubCell"/>
</dbReference>
<dbReference type="SMART" id="SM00679">
    <property type="entry name" value="CTNS"/>
    <property type="match status" value="1"/>
</dbReference>
<dbReference type="InterPro" id="IPR052241">
    <property type="entry name" value="SLC66/Scramblase_ANY1"/>
</dbReference>
<dbReference type="GO" id="GO:0005829">
    <property type="term" value="C:cytosol"/>
    <property type="evidence" value="ECO:0007669"/>
    <property type="project" value="GOC"/>
</dbReference>
<dbReference type="GO" id="GO:0042147">
    <property type="term" value="P:retrograde transport, endosome to Golgi"/>
    <property type="evidence" value="ECO:0007669"/>
    <property type="project" value="TreeGrafter"/>
</dbReference>
<evidence type="ECO:0000256" key="5">
    <source>
        <dbReference type="SAM" id="MobiDB-lite"/>
    </source>
</evidence>
<evidence type="ECO:0000256" key="1">
    <source>
        <dbReference type="ARBA" id="ARBA00004141"/>
    </source>
</evidence>
<reference evidence="7 8" key="2">
    <citation type="submission" date="2018-10" db="EMBL/GenBank/DDBJ databases">
        <authorList>
            <consortium name="Pathogen Informatics"/>
        </authorList>
    </citation>
    <scope>NUCLEOTIDE SEQUENCE [LARGE SCALE GENOMIC DNA]</scope>
</reference>
<evidence type="ECO:0000256" key="4">
    <source>
        <dbReference type="ARBA" id="ARBA00023136"/>
    </source>
</evidence>
<name>A0A0N4V6V0_ENTVE</name>